<accession>A0ACC1MQH9</accession>
<comment type="caution">
    <text evidence="1">The sequence shown here is derived from an EMBL/GenBank/DDBJ whole genome shotgun (WGS) entry which is preliminary data.</text>
</comment>
<reference evidence="1" key="1">
    <citation type="submission" date="2022-08" db="EMBL/GenBank/DDBJ databases">
        <title>Genome Sequence of Pycnoporus sanguineus.</title>
        <authorList>
            <person name="Buettner E."/>
        </authorList>
    </citation>
    <scope>NUCLEOTIDE SEQUENCE</scope>
    <source>
        <strain evidence="1">CG-C14</strain>
    </source>
</reference>
<keyword evidence="2" id="KW-1185">Reference proteome</keyword>
<proteinExistence type="predicted"/>
<evidence type="ECO:0000313" key="2">
    <source>
        <dbReference type="Proteomes" id="UP001144978"/>
    </source>
</evidence>
<sequence>MATSIYFPQRGNGYAEKARPANGLPMHSSAVREKWQRHYHSSSWLVPISLPIPGVRTRRLRLMLPNVPKLHHSTIARFGRRRGRMLLATGFLAIVLTVVMMFSLRDRFVPEDRSWPTYQEPSTLVYRREDLQRIWEWEVASGHYPSGQKSACSCLIGPVMLSDAMLVCSPRDHWTHDASH</sequence>
<dbReference type="EMBL" id="JANSHE010005850">
    <property type="protein sequence ID" value="KAJ2969074.1"/>
    <property type="molecule type" value="Genomic_DNA"/>
</dbReference>
<evidence type="ECO:0000313" key="1">
    <source>
        <dbReference type="EMBL" id="KAJ2969074.1"/>
    </source>
</evidence>
<organism evidence="1 2">
    <name type="scientific">Trametes sanguinea</name>
    <dbReference type="NCBI Taxonomy" id="158606"/>
    <lineage>
        <taxon>Eukaryota</taxon>
        <taxon>Fungi</taxon>
        <taxon>Dikarya</taxon>
        <taxon>Basidiomycota</taxon>
        <taxon>Agaricomycotina</taxon>
        <taxon>Agaricomycetes</taxon>
        <taxon>Polyporales</taxon>
        <taxon>Polyporaceae</taxon>
        <taxon>Trametes</taxon>
    </lineage>
</organism>
<name>A0ACC1MQH9_9APHY</name>
<gene>
    <name evidence="1" type="ORF">NUW54_g13049</name>
</gene>
<dbReference type="Proteomes" id="UP001144978">
    <property type="component" value="Unassembled WGS sequence"/>
</dbReference>
<protein>
    <submittedName>
        <fullName evidence="1">Uncharacterized protein</fullName>
    </submittedName>
</protein>